<gene>
    <name evidence="2" type="ORF">BT96DRAFT_758845</name>
</gene>
<feature type="non-terminal residue" evidence="2">
    <location>
        <position position="113"/>
    </location>
</feature>
<dbReference type="EMBL" id="ML770018">
    <property type="protein sequence ID" value="KAE9385186.1"/>
    <property type="molecule type" value="Genomic_DNA"/>
</dbReference>
<dbReference type="PANTHER" id="PTHR46564">
    <property type="entry name" value="TRANSPOSASE"/>
    <property type="match status" value="1"/>
</dbReference>
<keyword evidence="3" id="KW-1185">Reference proteome</keyword>
<dbReference type="PANTHER" id="PTHR46564:SF1">
    <property type="entry name" value="TRANSPOSASE"/>
    <property type="match status" value="1"/>
</dbReference>
<dbReference type="Pfam" id="PF13358">
    <property type="entry name" value="DDE_3"/>
    <property type="match status" value="1"/>
</dbReference>
<proteinExistence type="predicted"/>
<protein>
    <recommendedName>
        <fullName evidence="1">Tc1-like transposase DDE domain-containing protein</fullName>
    </recommendedName>
</protein>
<evidence type="ECO:0000313" key="3">
    <source>
        <dbReference type="Proteomes" id="UP000799118"/>
    </source>
</evidence>
<evidence type="ECO:0000259" key="1">
    <source>
        <dbReference type="Pfam" id="PF13358"/>
    </source>
</evidence>
<sequence length="113" mass="13024">ERCEEDRTAYQAFVGEHYPPETLVFVDESACNQHAARWKMGWAPKGNRAYRHDFFVRGTRFSILPAISLNGVLHLDILTCSWTGDQYKDFINALLDNMNPYPQRNSVIVMDNA</sequence>
<dbReference type="InterPro" id="IPR036397">
    <property type="entry name" value="RNaseH_sf"/>
</dbReference>
<dbReference type="AlphaFoldDB" id="A0A6A4GI20"/>
<name>A0A6A4GI20_9AGAR</name>
<dbReference type="OrthoDB" id="2266637at2759"/>
<feature type="non-terminal residue" evidence="2">
    <location>
        <position position="1"/>
    </location>
</feature>
<dbReference type="Proteomes" id="UP000799118">
    <property type="component" value="Unassembled WGS sequence"/>
</dbReference>
<dbReference type="InterPro" id="IPR038717">
    <property type="entry name" value="Tc1-like_DDE_dom"/>
</dbReference>
<dbReference type="GO" id="GO:0003676">
    <property type="term" value="F:nucleic acid binding"/>
    <property type="evidence" value="ECO:0007669"/>
    <property type="project" value="InterPro"/>
</dbReference>
<organism evidence="2 3">
    <name type="scientific">Gymnopus androsaceus JB14</name>
    <dbReference type="NCBI Taxonomy" id="1447944"/>
    <lineage>
        <taxon>Eukaryota</taxon>
        <taxon>Fungi</taxon>
        <taxon>Dikarya</taxon>
        <taxon>Basidiomycota</taxon>
        <taxon>Agaricomycotina</taxon>
        <taxon>Agaricomycetes</taxon>
        <taxon>Agaricomycetidae</taxon>
        <taxon>Agaricales</taxon>
        <taxon>Marasmiineae</taxon>
        <taxon>Omphalotaceae</taxon>
        <taxon>Gymnopus</taxon>
    </lineage>
</organism>
<evidence type="ECO:0000313" key="2">
    <source>
        <dbReference type="EMBL" id="KAE9385186.1"/>
    </source>
</evidence>
<dbReference type="Gene3D" id="3.30.420.10">
    <property type="entry name" value="Ribonuclease H-like superfamily/Ribonuclease H"/>
    <property type="match status" value="1"/>
</dbReference>
<reference evidence="2" key="1">
    <citation type="journal article" date="2019" name="Environ. Microbiol.">
        <title>Fungal ecological strategies reflected in gene transcription - a case study of two litter decomposers.</title>
        <authorList>
            <person name="Barbi F."/>
            <person name="Kohler A."/>
            <person name="Barry K."/>
            <person name="Baskaran P."/>
            <person name="Daum C."/>
            <person name="Fauchery L."/>
            <person name="Ihrmark K."/>
            <person name="Kuo A."/>
            <person name="LaButti K."/>
            <person name="Lipzen A."/>
            <person name="Morin E."/>
            <person name="Grigoriev I.V."/>
            <person name="Henrissat B."/>
            <person name="Lindahl B."/>
            <person name="Martin F."/>
        </authorList>
    </citation>
    <scope>NUCLEOTIDE SEQUENCE</scope>
    <source>
        <strain evidence="2">JB14</strain>
    </source>
</reference>
<accession>A0A6A4GI20</accession>
<feature type="domain" description="Tc1-like transposase DDE" evidence="1">
    <location>
        <begin position="23"/>
        <end position="113"/>
    </location>
</feature>